<dbReference type="InterPro" id="IPR043129">
    <property type="entry name" value="ATPase_NBD"/>
</dbReference>
<evidence type="ECO:0000313" key="12">
    <source>
        <dbReference type="Proteomes" id="UP000005143"/>
    </source>
</evidence>
<dbReference type="Pfam" id="PF02782">
    <property type="entry name" value="FGGY_C"/>
    <property type="match status" value="1"/>
</dbReference>
<evidence type="ECO:0000256" key="7">
    <source>
        <dbReference type="ARBA" id="ARBA00023308"/>
    </source>
</evidence>
<evidence type="ECO:0000256" key="5">
    <source>
        <dbReference type="ARBA" id="ARBA00022840"/>
    </source>
</evidence>
<protein>
    <submittedName>
        <fullName evidence="11">Rhamnulokinase</fullName>
        <ecNumber evidence="11">2.7.1.5</ecNumber>
    </submittedName>
</protein>
<feature type="domain" description="Carbohydrate kinase FGGY N-terminal" evidence="9">
    <location>
        <begin position="51"/>
        <end position="240"/>
    </location>
</feature>
<dbReference type="AlphaFoldDB" id="H0E2V2"/>
<organism evidence="11 12">
    <name type="scientific">Patulibacter medicamentivorans</name>
    <dbReference type="NCBI Taxonomy" id="1097667"/>
    <lineage>
        <taxon>Bacteria</taxon>
        <taxon>Bacillati</taxon>
        <taxon>Actinomycetota</taxon>
        <taxon>Thermoleophilia</taxon>
        <taxon>Solirubrobacterales</taxon>
        <taxon>Patulibacteraceae</taxon>
        <taxon>Patulibacter</taxon>
    </lineage>
</organism>
<keyword evidence="4 11" id="KW-0418">Kinase</keyword>
<keyword evidence="12" id="KW-1185">Reference proteome</keyword>
<keyword evidence="3" id="KW-0547">Nucleotide-binding</keyword>
<keyword evidence="6" id="KW-1015">Disulfide bond</keyword>
<dbReference type="PANTHER" id="PTHR10196">
    <property type="entry name" value="SUGAR KINASE"/>
    <property type="match status" value="1"/>
</dbReference>
<evidence type="ECO:0000256" key="2">
    <source>
        <dbReference type="ARBA" id="ARBA00022679"/>
    </source>
</evidence>
<evidence type="ECO:0000256" key="4">
    <source>
        <dbReference type="ARBA" id="ARBA00022777"/>
    </source>
</evidence>
<dbReference type="GO" id="GO:0006071">
    <property type="term" value="P:glycerol metabolic process"/>
    <property type="evidence" value="ECO:0007669"/>
    <property type="project" value="TreeGrafter"/>
</dbReference>
<dbReference type="EMBL" id="AGUD01000051">
    <property type="protein sequence ID" value="EHN12030.1"/>
    <property type="molecule type" value="Genomic_DNA"/>
</dbReference>
<comment type="caution">
    <text evidence="11">The sequence shown here is derived from an EMBL/GenBank/DDBJ whole genome shotgun (WGS) entry which is preliminary data.</text>
</comment>
<keyword evidence="7" id="KW-0684">Rhamnose metabolism</keyword>
<accession>H0E2V2</accession>
<dbReference type="SUPFAM" id="SSF53067">
    <property type="entry name" value="Actin-like ATPase domain"/>
    <property type="match status" value="2"/>
</dbReference>
<dbReference type="OrthoDB" id="9761504at2"/>
<feature type="region of interest" description="Disordered" evidence="8">
    <location>
        <begin position="485"/>
        <end position="504"/>
    </location>
</feature>
<evidence type="ECO:0000259" key="9">
    <source>
        <dbReference type="Pfam" id="PF00370"/>
    </source>
</evidence>
<dbReference type="GO" id="GO:0005524">
    <property type="term" value="F:ATP binding"/>
    <property type="evidence" value="ECO:0007669"/>
    <property type="project" value="UniProtKB-KW"/>
</dbReference>
<reference evidence="11 12" key="1">
    <citation type="journal article" date="2013" name="Biodegradation">
        <title>Quantitative proteomic analysis of ibuprofen-degrading Patulibacter sp. strain I11.</title>
        <authorList>
            <person name="Almeida B."/>
            <person name="Kjeldal H."/>
            <person name="Lolas I."/>
            <person name="Knudsen A.D."/>
            <person name="Carvalho G."/>
            <person name="Nielsen K.L."/>
            <person name="Barreto Crespo M.T."/>
            <person name="Stensballe A."/>
            <person name="Nielsen J.L."/>
        </authorList>
    </citation>
    <scope>NUCLEOTIDE SEQUENCE [LARGE SCALE GENOMIC DNA]</scope>
    <source>
        <strain evidence="11 12">I11</strain>
    </source>
</reference>
<dbReference type="PANTHER" id="PTHR10196:SF93">
    <property type="entry name" value="L-RHAMNULOKINASE"/>
    <property type="match status" value="1"/>
</dbReference>
<evidence type="ECO:0000256" key="1">
    <source>
        <dbReference type="ARBA" id="ARBA00009156"/>
    </source>
</evidence>
<evidence type="ECO:0000256" key="6">
    <source>
        <dbReference type="ARBA" id="ARBA00023157"/>
    </source>
</evidence>
<dbReference type="GO" id="GO:0004370">
    <property type="term" value="F:glycerol kinase activity"/>
    <property type="evidence" value="ECO:0007669"/>
    <property type="project" value="TreeGrafter"/>
</dbReference>
<dbReference type="Gene3D" id="3.30.420.40">
    <property type="match status" value="2"/>
</dbReference>
<feature type="domain" description="Carbohydrate kinase FGGY C-terminal" evidence="10">
    <location>
        <begin position="254"/>
        <end position="440"/>
    </location>
</feature>
<sequence length="504" mass="53585">MSRASDRRLPTYGAIDFGASSGRVLAGRFDGERLTLSETARFANRPVDLPDGRHWDLLHLFGRALDGLARAGTLAGVGVDTWAVDYGLLDGAGRLLGLPFHYRDQRTAGMVERSFARVGREAQYAISGIQTLPINTVFQLEAERGSVAFEHASRLAMIPDLLAHWLGGELVNEATNASSTGLLDARSGRWSRTLLEGLELPERLFGPVVEPGTTIGRLRPALGLGDGAVHAVGSHDTASAFVAAPVADEHAAILSSGTWSLLGVELDAPVLSDAARDANLTNERGVEGTIRLLRNVMGLWLEQELGRAWGLSAPEIQALAETAEPGVPLIDPDDPSFLAPDGDLPERIAAACRRGGQAPPVGRAELARSVYVSLALRYRWVLGELEAATGREIRTVHVVGGGVRNELLCRLTAELTGRTVLAGPVEATATGNVLVQLRAAGELSSAAELRALARASAAPVVHEPGRDRAAADDLYGRFLRITGSVDPTVPSTTTTRPSRHEDPR</sequence>
<dbReference type="GO" id="GO:0005829">
    <property type="term" value="C:cytosol"/>
    <property type="evidence" value="ECO:0007669"/>
    <property type="project" value="TreeGrafter"/>
</dbReference>
<proteinExistence type="inferred from homology"/>
<keyword evidence="5" id="KW-0067">ATP-binding</keyword>
<evidence type="ECO:0000256" key="8">
    <source>
        <dbReference type="SAM" id="MobiDB-lite"/>
    </source>
</evidence>
<evidence type="ECO:0000259" key="10">
    <source>
        <dbReference type="Pfam" id="PF02782"/>
    </source>
</evidence>
<dbReference type="EC" id="2.7.1.5" evidence="11"/>
<dbReference type="RefSeq" id="WP_007571856.1">
    <property type="nucleotide sequence ID" value="NZ_AGUD01000051.1"/>
</dbReference>
<dbReference type="GO" id="GO:0008993">
    <property type="term" value="F:rhamnulokinase activity"/>
    <property type="evidence" value="ECO:0007669"/>
    <property type="project" value="UniProtKB-EC"/>
</dbReference>
<dbReference type="PATRIC" id="fig|1097667.3.peg.1115"/>
<evidence type="ECO:0000256" key="3">
    <source>
        <dbReference type="ARBA" id="ARBA00022741"/>
    </source>
</evidence>
<dbReference type="InterPro" id="IPR018484">
    <property type="entry name" value="FGGY_N"/>
</dbReference>
<dbReference type="Pfam" id="PF00370">
    <property type="entry name" value="FGGY_N"/>
    <property type="match status" value="1"/>
</dbReference>
<evidence type="ECO:0000313" key="11">
    <source>
        <dbReference type="EMBL" id="EHN12030.1"/>
    </source>
</evidence>
<dbReference type="CDD" id="cd07771">
    <property type="entry name" value="ASKHA_NBD_FGGY_RhaB-like"/>
    <property type="match status" value="1"/>
</dbReference>
<name>H0E2V2_9ACTN</name>
<comment type="similarity">
    <text evidence="1">Belongs to the FGGY kinase family.</text>
</comment>
<gene>
    <name evidence="11" type="ORF">PAI11_11170</name>
</gene>
<dbReference type="Proteomes" id="UP000005143">
    <property type="component" value="Unassembled WGS sequence"/>
</dbReference>
<dbReference type="InterPro" id="IPR013449">
    <property type="entry name" value="Rhamnulokinase"/>
</dbReference>
<keyword evidence="2 11" id="KW-0808">Transferase</keyword>
<dbReference type="InterPro" id="IPR018485">
    <property type="entry name" value="FGGY_C"/>
</dbReference>
<feature type="compositionally biased region" description="Low complexity" evidence="8">
    <location>
        <begin position="485"/>
        <end position="496"/>
    </location>
</feature>
<dbReference type="GO" id="GO:0019301">
    <property type="term" value="P:rhamnose catabolic process"/>
    <property type="evidence" value="ECO:0007669"/>
    <property type="project" value="InterPro"/>
</dbReference>